<reference evidence="1" key="1">
    <citation type="journal article" date="2020" name="bioRxiv">
        <title>Chromosome-level reference genome of the European wasp spider Argiope bruennichi: a resource for studies on range expansion and evolutionary adaptation.</title>
        <authorList>
            <person name="Sheffer M.M."/>
            <person name="Hoppe A."/>
            <person name="Krehenwinkel H."/>
            <person name="Uhl G."/>
            <person name="Kuss A.W."/>
            <person name="Jensen L."/>
            <person name="Jensen C."/>
            <person name="Gillespie R.G."/>
            <person name="Hoff K.J."/>
            <person name="Prost S."/>
        </authorList>
    </citation>
    <scope>NUCLEOTIDE SEQUENCE</scope>
</reference>
<dbReference type="AlphaFoldDB" id="A0A8T0FCS7"/>
<protein>
    <submittedName>
        <fullName evidence="1">Uncharacterized protein</fullName>
    </submittedName>
</protein>
<evidence type="ECO:0000313" key="2">
    <source>
        <dbReference type="Proteomes" id="UP000807504"/>
    </source>
</evidence>
<dbReference type="Proteomes" id="UP000807504">
    <property type="component" value="Unassembled WGS sequence"/>
</dbReference>
<name>A0A8T0FCS7_ARGBR</name>
<keyword evidence="2" id="KW-1185">Reference proteome</keyword>
<organism evidence="1 2">
    <name type="scientific">Argiope bruennichi</name>
    <name type="common">Wasp spider</name>
    <name type="synonym">Aranea bruennichi</name>
    <dbReference type="NCBI Taxonomy" id="94029"/>
    <lineage>
        <taxon>Eukaryota</taxon>
        <taxon>Metazoa</taxon>
        <taxon>Ecdysozoa</taxon>
        <taxon>Arthropoda</taxon>
        <taxon>Chelicerata</taxon>
        <taxon>Arachnida</taxon>
        <taxon>Araneae</taxon>
        <taxon>Araneomorphae</taxon>
        <taxon>Entelegynae</taxon>
        <taxon>Araneoidea</taxon>
        <taxon>Araneidae</taxon>
        <taxon>Argiope</taxon>
    </lineage>
</organism>
<proteinExistence type="predicted"/>
<dbReference type="EMBL" id="JABXBU010000015">
    <property type="protein sequence ID" value="KAF8788155.1"/>
    <property type="molecule type" value="Genomic_DNA"/>
</dbReference>
<sequence length="90" mass="10542">MEFAMKTPPSYSATLTSFQVTSFHRRMSWYISKLPTQKNDPLFAADFLNSDTIFSSRLILDRDQISKIFRKFIICNGKKLLKDLILFEEV</sequence>
<evidence type="ECO:0000313" key="1">
    <source>
        <dbReference type="EMBL" id="KAF8788155.1"/>
    </source>
</evidence>
<accession>A0A8T0FCS7</accession>
<reference evidence="1" key="2">
    <citation type="submission" date="2020-06" db="EMBL/GenBank/DDBJ databases">
        <authorList>
            <person name="Sheffer M."/>
        </authorList>
    </citation>
    <scope>NUCLEOTIDE SEQUENCE</scope>
</reference>
<gene>
    <name evidence="1" type="ORF">HNY73_009688</name>
</gene>
<comment type="caution">
    <text evidence="1">The sequence shown here is derived from an EMBL/GenBank/DDBJ whole genome shotgun (WGS) entry which is preliminary data.</text>
</comment>